<keyword evidence="2" id="KW-1185">Reference proteome</keyword>
<dbReference type="STRING" id="44941.A0A397VRL2"/>
<comment type="caution">
    <text evidence="1">The sequence shown here is derived from an EMBL/GenBank/DDBJ whole genome shotgun (WGS) entry which is preliminary data.</text>
</comment>
<dbReference type="EMBL" id="QKWP01000184">
    <property type="protein sequence ID" value="RIB25195.1"/>
    <property type="molecule type" value="Genomic_DNA"/>
</dbReference>
<evidence type="ECO:0000313" key="1">
    <source>
        <dbReference type="EMBL" id="RIB25195.1"/>
    </source>
</evidence>
<dbReference type="OrthoDB" id="2439012at2759"/>
<proteinExistence type="predicted"/>
<sequence>MAEILSKTKDAAKKFAINNFKFLSRWLIRFLKHHDLALRRMIANMDETPVWFDMAESLTVDSKGTKQSMSEQQAMIKIDLLKFWPVNTPLPLAGVVVWFKNKGWMNEPGMQKQITYWNSQQSGSCNFHSRSTDLADRLCKLWHGLMANSGNGLTKGGNLKRADLSTVCYWVLNTWNDIPEDIIVRVFKKCSISNCLSGSKDHLIYNDDEGDSNKSDEYDEDEEFDEDYEFMEGEFDEGNEDNDSNEYNKYPECFIVIEDMNIER</sequence>
<gene>
    <name evidence="1" type="ORF">C2G38_2166545</name>
</gene>
<dbReference type="Proteomes" id="UP000266673">
    <property type="component" value="Unassembled WGS sequence"/>
</dbReference>
<protein>
    <recommendedName>
        <fullName evidence="3">DDE-1 domain-containing protein</fullName>
    </recommendedName>
</protein>
<name>A0A397VRL2_9GLOM</name>
<dbReference type="AlphaFoldDB" id="A0A397VRL2"/>
<organism evidence="1 2">
    <name type="scientific">Gigaspora rosea</name>
    <dbReference type="NCBI Taxonomy" id="44941"/>
    <lineage>
        <taxon>Eukaryota</taxon>
        <taxon>Fungi</taxon>
        <taxon>Fungi incertae sedis</taxon>
        <taxon>Mucoromycota</taxon>
        <taxon>Glomeromycotina</taxon>
        <taxon>Glomeromycetes</taxon>
        <taxon>Diversisporales</taxon>
        <taxon>Gigasporaceae</taxon>
        <taxon>Gigaspora</taxon>
    </lineage>
</organism>
<reference evidence="1 2" key="1">
    <citation type="submission" date="2018-06" db="EMBL/GenBank/DDBJ databases">
        <title>Comparative genomics reveals the genomic features of Rhizophagus irregularis, R. cerebriforme, R. diaphanum and Gigaspora rosea, and their symbiotic lifestyle signature.</title>
        <authorList>
            <person name="Morin E."/>
            <person name="San Clemente H."/>
            <person name="Chen E.C.H."/>
            <person name="De La Providencia I."/>
            <person name="Hainaut M."/>
            <person name="Kuo A."/>
            <person name="Kohler A."/>
            <person name="Murat C."/>
            <person name="Tang N."/>
            <person name="Roy S."/>
            <person name="Loubradou J."/>
            <person name="Henrissat B."/>
            <person name="Grigoriev I.V."/>
            <person name="Corradi N."/>
            <person name="Roux C."/>
            <person name="Martin F.M."/>
        </authorList>
    </citation>
    <scope>NUCLEOTIDE SEQUENCE [LARGE SCALE GENOMIC DNA]</scope>
    <source>
        <strain evidence="1 2">DAOM 194757</strain>
    </source>
</reference>
<accession>A0A397VRL2</accession>
<evidence type="ECO:0000313" key="2">
    <source>
        <dbReference type="Proteomes" id="UP000266673"/>
    </source>
</evidence>
<evidence type="ECO:0008006" key="3">
    <source>
        <dbReference type="Google" id="ProtNLM"/>
    </source>
</evidence>